<organism evidence="1 2">
    <name type="scientific">Araneus ventricosus</name>
    <name type="common">Orbweaver spider</name>
    <name type="synonym">Epeira ventricosa</name>
    <dbReference type="NCBI Taxonomy" id="182803"/>
    <lineage>
        <taxon>Eukaryota</taxon>
        <taxon>Metazoa</taxon>
        <taxon>Ecdysozoa</taxon>
        <taxon>Arthropoda</taxon>
        <taxon>Chelicerata</taxon>
        <taxon>Arachnida</taxon>
        <taxon>Araneae</taxon>
        <taxon>Araneomorphae</taxon>
        <taxon>Entelegynae</taxon>
        <taxon>Araneoidea</taxon>
        <taxon>Araneidae</taxon>
        <taxon>Araneus</taxon>
    </lineage>
</organism>
<dbReference type="Proteomes" id="UP000499080">
    <property type="component" value="Unassembled WGS sequence"/>
</dbReference>
<dbReference type="EMBL" id="BGPR01001562">
    <property type="protein sequence ID" value="GBM56753.1"/>
    <property type="molecule type" value="Genomic_DNA"/>
</dbReference>
<comment type="caution">
    <text evidence="1">The sequence shown here is derived from an EMBL/GenBank/DDBJ whole genome shotgun (WGS) entry which is preliminary data.</text>
</comment>
<accession>A0A4Y2GT96</accession>
<gene>
    <name evidence="1" type="ORF">AVEN_211089_1</name>
</gene>
<sequence length="124" mass="14342">MLLGINCLSQCLHFEIKYDILDRKCSPERFYTVTKIVRKVYGESSPTSWIPENDALFKTIPETRSLGITKRTALTQISNTSRQQISNNNSNSLNNSSQRLTADQLAMRTRLRRDYFLSFAARYL</sequence>
<name>A0A4Y2GT96_ARAVE</name>
<evidence type="ECO:0000313" key="1">
    <source>
        <dbReference type="EMBL" id="GBM56753.1"/>
    </source>
</evidence>
<keyword evidence="2" id="KW-1185">Reference proteome</keyword>
<dbReference type="AlphaFoldDB" id="A0A4Y2GT96"/>
<proteinExistence type="predicted"/>
<evidence type="ECO:0000313" key="2">
    <source>
        <dbReference type="Proteomes" id="UP000499080"/>
    </source>
</evidence>
<protein>
    <submittedName>
        <fullName evidence="1">Uncharacterized protein</fullName>
    </submittedName>
</protein>
<reference evidence="1 2" key="1">
    <citation type="journal article" date="2019" name="Sci. Rep.">
        <title>Orb-weaving spider Araneus ventricosus genome elucidates the spidroin gene catalogue.</title>
        <authorList>
            <person name="Kono N."/>
            <person name="Nakamura H."/>
            <person name="Ohtoshi R."/>
            <person name="Moran D.A.P."/>
            <person name="Shinohara A."/>
            <person name="Yoshida Y."/>
            <person name="Fujiwara M."/>
            <person name="Mori M."/>
            <person name="Tomita M."/>
            <person name="Arakawa K."/>
        </authorList>
    </citation>
    <scope>NUCLEOTIDE SEQUENCE [LARGE SCALE GENOMIC DNA]</scope>
</reference>